<protein>
    <submittedName>
        <fullName evidence="2">ChrR-like anti-ECFsigma factor</fullName>
    </submittedName>
</protein>
<evidence type="ECO:0000259" key="1">
    <source>
        <dbReference type="Pfam" id="PF12973"/>
    </source>
</evidence>
<sequence length="226" mass="24639">MLLKDDLAVRTLVHAAALDWVPSPAKGVERRMLFRIGDEKARATSIVRYAPGSHFARHGHPGGEEFLVLEGTFQDETGDFPAGTYVRNPPGTGHAPGSEDGCTIFVKLWQFGATDRERVVARPGDGKSIALRPGVISSFLLFQSASEHVMLETWQPDAEINLVNPEGLELLVLNGSFDSESDTLTRWSWLRLPPGQPLTAHVGPEGASVWFKSAPLLHDDVCAFAD</sequence>
<dbReference type="InterPro" id="IPR011051">
    <property type="entry name" value="RmlC_Cupin_sf"/>
</dbReference>
<keyword evidence="3" id="KW-1185">Reference proteome</keyword>
<evidence type="ECO:0000313" key="2">
    <source>
        <dbReference type="EMBL" id="RIA47178.1"/>
    </source>
</evidence>
<evidence type="ECO:0000313" key="3">
    <source>
        <dbReference type="Proteomes" id="UP000266568"/>
    </source>
</evidence>
<dbReference type="Pfam" id="PF12973">
    <property type="entry name" value="Cupin_7"/>
    <property type="match status" value="1"/>
</dbReference>
<dbReference type="AlphaFoldDB" id="A0A397PDY4"/>
<reference evidence="2 3" key="1">
    <citation type="submission" date="2018-08" db="EMBL/GenBank/DDBJ databases">
        <title>Genomic Encyclopedia of Type Strains, Phase IV (KMG-IV): sequencing the most valuable type-strain genomes for metagenomic binning, comparative biology and taxonomic classification.</title>
        <authorList>
            <person name="Goeker M."/>
        </authorList>
    </citation>
    <scope>NUCLEOTIDE SEQUENCE [LARGE SCALE GENOMIC DNA]</scope>
    <source>
        <strain evidence="2 3">DSM 25527</strain>
    </source>
</reference>
<organism evidence="2 3">
    <name type="scientific">Hephaestia caeni</name>
    <dbReference type="NCBI Taxonomy" id="645617"/>
    <lineage>
        <taxon>Bacteria</taxon>
        <taxon>Pseudomonadati</taxon>
        <taxon>Pseudomonadota</taxon>
        <taxon>Alphaproteobacteria</taxon>
        <taxon>Sphingomonadales</taxon>
        <taxon>Sphingomonadaceae</taxon>
        <taxon>Hephaestia</taxon>
    </lineage>
</organism>
<dbReference type="OrthoDB" id="9801227at2"/>
<accession>A0A397PDY4</accession>
<dbReference type="SUPFAM" id="SSF51182">
    <property type="entry name" value="RmlC-like cupins"/>
    <property type="match status" value="2"/>
</dbReference>
<dbReference type="InterPro" id="IPR025979">
    <property type="entry name" value="ChrR-like_cupin_dom"/>
</dbReference>
<dbReference type="EMBL" id="QXDC01000002">
    <property type="protein sequence ID" value="RIA47178.1"/>
    <property type="molecule type" value="Genomic_DNA"/>
</dbReference>
<dbReference type="RefSeq" id="WP_119035171.1">
    <property type="nucleotide sequence ID" value="NZ_QXDC01000002.1"/>
</dbReference>
<dbReference type="Proteomes" id="UP000266568">
    <property type="component" value="Unassembled WGS sequence"/>
</dbReference>
<proteinExistence type="predicted"/>
<dbReference type="CDD" id="cd20303">
    <property type="entry name" value="cupin_ChrR_1"/>
    <property type="match status" value="1"/>
</dbReference>
<dbReference type="Gene3D" id="2.60.120.10">
    <property type="entry name" value="Jelly Rolls"/>
    <property type="match status" value="1"/>
</dbReference>
<gene>
    <name evidence="2" type="ORF">DFR49_1747</name>
</gene>
<dbReference type="InterPro" id="IPR014710">
    <property type="entry name" value="RmlC-like_jellyroll"/>
</dbReference>
<comment type="caution">
    <text evidence="2">The sequence shown here is derived from an EMBL/GenBank/DDBJ whole genome shotgun (WGS) entry which is preliminary data.</text>
</comment>
<feature type="domain" description="ChrR-like cupin" evidence="1">
    <location>
        <begin position="10"/>
        <end position="111"/>
    </location>
</feature>
<name>A0A397PDY4_9SPHN</name>